<gene>
    <name evidence="1" type="ORF">NOF55_13555</name>
</gene>
<proteinExistence type="predicted"/>
<reference evidence="1" key="1">
    <citation type="submission" date="2022-07" db="EMBL/GenBank/DDBJ databases">
        <title>Ectorhizobium quercum gen.nov., sp. nov.</title>
        <authorList>
            <person name="Ma T."/>
            <person name="Li Y."/>
        </authorList>
    </citation>
    <scope>NUCLEOTIDE SEQUENCE</scope>
    <source>
        <strain evidence="1">BDR2-2</strain>
    </source>
</reference>
<dbReference type="Gene3D" id="3.90.550.10">
    <property type="entry name" value="Spore Coat Polysaccharide Biosynthesis Protein SpsA, Chain A"/>
    <property type="match status" value="1"/>
</dbReference>
<evidence type="ECO:0000313" key="1">
    <source>
        <dbReference type="EMBL" id="MCX8998132.1"/>
    </source>
</evidence>
<comment type="caution">
    <text evidence="1">The sequence shown here is derived from an EMBL/GenBank/DDBJ whole genome shotgun (WGS) entry which is preliminary data.</text>
</comment>
<dbReference type="EMBL" id="JANFPI010000004">
    <property type="protein sequence ID" value="MCX8998132.1"/>
    <property type="molecule type" value="Genomic_DNA"/>
</dbReference>
<dbReference type="InterPro" id="IPR029044">
    <property type="entry name" value="Nucleotide-diphossugar_trans"/>
</dbReference>
<dbReference type="PANTHER" id="PTHR43685:SF11">
    <property type="entry name" value="GLYCOSYLTRANSFERASE TAGX-RELATED"/>
    <property type="match status" value="1"/>
</dbReference>
<evidence type="ECO:0000313" key="2">
    <source>
        <dbReference type="Proteomes" id="UP001208771"/>
    </source>
</evidence>
<name>A0AAE3N428_9HYPH</name>
<sequence length="314" mass="35754">MKKPLKIVLGVPTYKRPVGLRRVLASIARLELDQETELRVVVAENDLDGRQGVATVEEIRAGGFPFPIETVLSTARGISQARNALMNAAFSDPETDMLAMVDDDQWMEPIWLERLVAMQRQTEATVVGGYTLPDFEGQALTWELKLPVYWRKKRRHGKVPMIEGTCGVLFTRKILDYCADGYFDEKFSLIGGEDKEFFTRILHRGCTFAFADDAIAYEVFEADRRSLAWAKRRAYRIGASDMRASLVRSRNPLDKIEQIAKIFAGFLRGGWRYVTGYFSPEQRMRAQLLLLRSAGKLSTLFGLRYESYRNTSGK</sequence>
<dbReference type="Proteomes" id="UP001208771">
    <property type="component" value="Unassembled WGS sequence"/>
</dbReference>
<keyword evidence="2" id="KW-1185">Reference proteome</keyword>
<dbReference type="SUPFAM" id="SSF53448">
    <property type="entry name" value="Nucleotide-diphospho-sugar transferases"/>
    <property type="match status" value="1"/>
</dbReference>
<dbReference type="InterPro" id="IPR050834">
    <property type="entry name" value="Glycosyltransf_2"/>
</dbReference>
<dbReference type="AlphaFoldDB" id="A0AAE3N428"/>
<protein>
    <submittedName>
        <fullName evidence="1">Glycosyltransferase family 2 protein</fullName>
    </submittedName>
</protein>
<dbReference type="PANTHER" id="PTHR43685">
    <property type="entry name" value="GLYCOSYLTRANSFERASE"/>
    <property type="match status" value="1"/>
</dbReference>
<organism evidence="1 2">
    <name type="scientific">Ectorhizobium quercum</name>
    <dbReference type="NCBI Taxonomy" id="2965071"/>
    <lineage>
        <taxon>Bacteria</taxon>
        <taxon>Pseudomonadati</taxon>
        <taxon>Pseudomonadota</taxon>
        <taxon>Alphaproteobacteria</taxon>
        <taxon>Hyphomicrobiales</taxon>
        <taxon>Rhizobiaceae</taxon>
        <taxon>Ectorhizobium</taxon>
    </lineage>
</organism>
<dbReference type="RefSeq" id="WP_306411919.1">
    <property type="nucleotide sequence ID" value="NZ_JANFPI010000004.1"/>
</dbReference>
<accession>A0AAE3N428</accession>
<dbReference type="Pfam" id="PF13641">
    <property type="entry name" value="Glyco_tranf_2_3"/>
    <property type="match status" value="1"/>
</dbReference>